<name>A0A7J5JGG7_BACT4</name>
<organism evidence="1 2">
    <name type="scientific">Bacteroides thetaiotaomicron</name>
    <dbReference type="NCBI Taxonomy" id="818"/>
    <lineage>
        <taxon>Bacteria</taxon>
        <taxon>Pseudomonadati</taxon>
        <taxon>Bacteroidota</taxon>
        <taxon>Bacteroidia</taxon>
        <taxon>Bacteroidales</taxon>
        <taxon>Bacteroidaceae</taxon>
        <taxon>Bacteroides</taxon>
    </lineage>
</organism>
<evidence type="ECO:0000313" key="1">
    <source>
        <dbReference type="EMBL" id="KAB4450125.1"/>
    </source>
</evidence>
<dbReference type="AlphaFoldDB" id="A0A7J5JGG7"/>
<gene>
    <name evidence="1" type="ORF">GAN75_26535</name>
</gene>
<dbReference type="InterPro" id="IPR029465">
    <property type="entry name" value="ATPgrasp_TupA"/>
</dbReference>
<dbReference type="EMBL" id="WCRW01000035">
    <property type="protein sequence ID" value="KAB4450125.1"/>
    <property type="molecule type" value="Genomic_DNA"/>
</dbReference>
<dbReference type="Proteomes" id="UP000436825">
    <property type="component" value="Unassembled WGS sequence"/>
</dbReference>
<dbReference type="RefSeq" id="WP_002559615.1">
    <property type="nucleotide sequence ID" value="NZ_CP072224.1"/>
</dbReference>
<reference evidence="1 2" key="1">
    <citation type="journal article" date="2019" name="Nat. Med.">
        <title>A library of human gut bacterial isolates paired with longitudinal multiomics data enables mechanistic microbiome research.</title>
        <authorList>
            <person name="Poyet M."/>
            <person name="Groussin M."/>
            <person name="Gibbons S.M."/>
            <person name="Avila-Pacheco J."/>
            <person name="Jiang X."/>
            <person name="Kearney S.M."/>
            <person name="Perrotta A.R."/>
            <person name="Berdy B."/>
            <person name="Zhao S."/>
            <person name="Lieberman T.D."/>
            <person name="Swanson P.K."/>
            <person name="Smith M."/>
            <person name="Roesemann S."/>
            <person name="Alexander J.E."/>
            <person name="Rich S.A."/>
            <person name="Livny J."/>
            <person name="Vlamakis H."/>
            <person name="Clish C."/>
            <person name="Bullock K."/>
            <person name="Deik A."/>
            <person name="Scott J."/>
            <person name="Pierce K.A."/>
            <person name="Xavier R.J."/>
            <person name="Alm E.J."/>
        </authorList>
    </citation>
    <scope>NUCLEOTIDE SEQUENCE [LARGE SCALE GENOMIC DNA]</scope>
    <source>
        <strain evidence="1 2">BIOML-A160</strain>
    </source>
</reference>
<sequence length="117" mass="14001">MKFALEGKCLIINCIVNEFKTEYDELKDYKFFCFNGKVRFFKVDFSRFTKYHANCYDVNGVLMLFSETIFYPNFGFGEFEPKKWDLEIGKMLNFPIIKQMKVNCDSQFIREEGRLCT</sequence>
<protein>
    <submittedName>
        <fullName evidence="1">Uncharacterized protein</fullName>
    </submittedName>
</protein>
<proteinExistence type="predicted"/>
<evidence type="ECO:0000313" key="2">
    <source>
        <dbReference type="Proteomes" id="UP000436825"/>
    </source>
</evidence>
<accession>A0A7J5JGG7</accession>
<dbReference type="Pfam" id="PF14305">
    <property type="entry name" value="ATPgrasp_TupA"/>
    <property type="match status" value="1"/>
</dbReference>
<comment type="caution">
    <text evidence="1">The sequence shown here is derived from an EMBL/GenBank/DDBJ whole genome shotgun (WGS) entry which is preliminary data.</text>
</comment>